<keyword evidence="7" id="KW-0378">Hydrolase</keyword>
<comment type="subcellular location">
    <subcellularLocation>
        <location evidence="1">Cytoplasm</location>
    </subcellularLocation>
</comment>
<dbReference type="SUPFAM" id="SSF56219">
    <property type="entry name" value="DNase I-like"/>
    <property type="match status" value="1"/>
</dbReference>
<dbReference type="STRING" id="1173061.A0A0J9XDV3"/>
<proteinExistence type="inferred from homology"/>
<dbReference type="GO" id="GO:0005737">
    <property type="term" value="C:cytoplasm"/>
    <property type="evidence" value="ECO:0007669"/>
    <property type="project" value="UniProtKB-SubCell"/>
</dbReference>
<feature type="compositionally biased region" description="Polar residues" evidence="9">
    <location>
        <begin position="1088"/>
        <end position="1112"/>
    </location>
</feature>
<name>A0A0J9XDV3_GEOCN</name>
<dbReference type="InterPro" id="IPR000300">
    <property type="entry name" value="IPPc"/>
</dbReference>
<comment type="similarity">
    <text evidence="3">In the central section; belongs to the inositol 1,4,5-trisphosphate 5-phosphatase family.</text>
</comment>
<sequence>MKIYVRHRPRSIALADNEYALVIRYAEKASAPTNAREPPTPKCIIEFARRADIKLDEQYGLLSDIEHAGCLGLIEINSDIFVCLISSSEQVAFPRPGEVVNLIHAVEFYCINRSVWDYIILDENGMVREQNLGLAGTAIDYVPRTHIGTEHPCSSIRKLLMSKSFYYSSDFDLATVLQYRGDSKTLMLDMADKSFMWNSFMTEGLINFRKRLRDSERKALDKCQFLTTVIRGFALTREVRVGQQRDVKLTIISRQSWKRAGTRYNARGVDDEGNVANFVETETILDMGTLLFGYTQIRGSVPIFWEQDLNLLSAKINITRSAEATQPSFARHFESLVQKFGAVHVVNLLANKPGEAELARRYRQHIYYTKRQLGNELELIDFDFHAEVANGGYASAARILPKLRNAAADIGFYSHDTTNPRNRTEQKGIFRTNCLDCLDRTNMIQQLISREALWKFFEENNIDVDPEIWSRHNIIWADNGDQLSQIYAGTNALKTSYTRTGKMNLAGALSDVTKSLGRMYMNNFTDGKKQTTIELLLGRAEGQQQVKLHDPINDYVTVELNKKKGEFSSTREIKIFAGTFNLNGKLSTHDLSNWLFPPSGGENNPDVVLVGFQEIVELTPSQILNAESGKREFWEKQVALCLNKHDSYVLVRSDQLVGTALMMFVKNSEIDNVKGVEGATKKTGLGGMAGNKGGIAVSFSFANTSFCFITAHLAAGTNNVDERHHDFKTISSGLIFSRGRRVKSHDSVIWLGDFNYRVDLPYEVVKDEVLKGNLEGLFEKDQLNLQMVKGETFPYYNEMQITFPPTYKFDNDSDEYDTSEKMRTPSWTDRILSRGPNLHQTSYGSDSSLKFSDHRPVYATFQASILIVDEEAKAKLSKRLYDQRKAEVGDANDLVTLVDINETTLTNGLAPPSSDTHKYWIEGGQSTKVVIKPPGPNMYLNPARKSNPFVPDVDFVPGPPLPPRPATFTALTPLKPETKSKTSNSSIPTSTTITRRTTSPISTGTASTPVSLAASKTTKTPPPVPKKPENLSVHRKPVSKPPVDLKTESEVRPQLPNRPASSTSTGVGASSPVHEFSEGTLPSLLPVRNSSPSVQKAATLNLSRKGSTGSVASSVLSNSLTPPSLPPRRGTRSLMDEDDGNSSDHSRNWTPPPVPPSRNSIASTQSKGSAKSLLDENDPSEMKAPSGFSGLTVLQPSKN</sequence>
<dbReference type="GO" id="GO:0043813">
    <property type="term" value="F:phosphatidylinositol-3,5-bisphosphate 5-phosphatase activity"/>
    <property type="evidence" value="ECO:0007669"/>
    <property type="project" value="TreeGrafter"/>
</dbReference>
<evidence type="ECO:0000313" key="12">
    <source>
        <dbReference type="Proteomes" id="UP000242525"/>
    </source>
</evidence>
<dbReference type="OrthoDB" id="405996at2759"/>
<dbReference type="GO" id="GO:0016020">
    <property type="term" value="C:membrane"/>
    <property type="evidence" value="ECO:0007669"/>
    <property type="project" value="TreeGrafter"/>
</dbReference>
<dbReference type="InterPro" id="IPR046985">
    <property type="entry name" value="IP5"/>
</dbReference>
<feature type="domain" description="SAC" evidence="10">
    <location>
        <begin position="156"/>
        <end position="489"/>
    </location>
</feature>
<dbReference type="GO" id="GO:0015031">
    <property type="term" value="P:protein transport"/>
    <property type="evidence" value="ECO:0007669"/>
    <property type="project" value="UniProtKB-KW"/>
</dbReference>
<evidence type="ECO:0000256" key="9">
    <source>
        <dbReference type="SAM" id="MobiDB-lite"/>
    </source>
</evidence>
<dbReference type="GO" id="GO:0004439">
    <property type="term" value="F:phosphatidylinositol-4,5-bisphosphate 5-phosphatase activity"/>
    <property type="evidence" value="ECO:0007669"/>
    <property type="project" value="UniProtKB-EC"/>
</dbReference>
<keyword evidence="6" id="KW-0963">Cytoplasm</keyword>
<dbReference type="FunFam" id="3.60.10.10:FF:000029">
    <property type="entry name" value="Inositol polyphosphate 5-phosphatase"/>
    <property type="match status" value="1"/>
</dbReference>
<dbReference type="InterPro" id="IPR036691">
    <property type="entry name" value="Endo/exonu/phosph_ase_sf"/>
</dbReference>
<comment type="similarity">
    <text evidence="2">Belongs to the synaptojanin family.</text>
</comment>
<dbReference type="PANTHER" id="PTHR11200">
    <property type="entry name" value="INOSITOL 5-PHOSPHATASE"/>
    <property type="match status" value="1"/>
</dbReference>
<feature type="compositionally biased region" description="Low complexity" evidence="9">
    <location>
        <begin position="1059"/>
        <end position="1073"/>
    </location>
</feature>
<dbReference type="InterPro" id="IPR002013">
    <property type="entry name" value="SAC_dom"/>
</dbReference>
<evidence type="ECO:0000256" key="8">
    <source>
        <dbReference type="ARBA" id="ARBA00022927"/>
    </source>
</evidence>
<feature type="compositionally biased region" description="Low complexity" evidence="9">
    <location>
        <begin position="1113"/>
        <end position="1122"/>
    </location>
</feature>
<keyword evidence="5" id="KW-0813">Transport</keyword>
<feature type="compositionally biased region" description="Low complexity" evidence="9">
    <location>
        <begin position="981"/>
        <end position="1003"/>
    </location>
</feature>
<organism evidence="11 12">
    <name type="scientific">Geotrichum candidum</name>
    <name type="common">Oospora lactis</name>
    <name type="synonym">Dipodascus geotrichum</name>
    <dbReference type="NCBI Taxonomy" id="1173061"/>
    <lineage>
        <taxon>Eukaryota</taxon>
        <taxon>Fungi</taxon>
        <taxon>Dikarya</taxon>
        <taxon>Ascomycota</taxon>
        <taxon>Saccharomycotina</taxon>
        <taxon>Dipodascomycetes</taxon>
        <taxon>Dipodascales</taxon>
        <taxon>Dipodascaceae</taxon>
        <taxon>Geotrichum</taxon>
    </lineage>
</organism>
<dbReference type="Gene3D" id="3.60.10.10">
    <property type="entry name" value="Endonuclease/exonuclease/phosphatase"/>
    <property type="match status" value="1"/>
</dbReference>
<evidence type="ECO:0000313" key="11">
    <source>
        <dbReference type="EMBL" id="CDO55532.1"/>
    </source>
</evidence>
<dbReference type="EMBL" id="CCBN010000011">
    <property type="protein sequence ID" value="CDO55532.1"/>
    <property type="molecule type" value="Genomic_DNA"/>
</dbReference>
<dbReference type="AlphaFoldDB" id="A0A0J9XDV3"/>
<dbReference type="SMART" id="SM00128">
    <property type="entry name" value="IPPc"/>
    <property type="match status" value="1"/>
</dbReference>
<feature type="non-terminal residue" evidence="11">
    <location>
        <position position="1199"/>
    </location>
</feature>
<dbReference type="EC" id="3.1.3.36" evidence="4"/>
<evidence type="ECO:0000259" key="10">
    <source>
        <dbReference type="PROSITE" id="PS50275"/>
    </source>
</evidence>
<evidence type="ECO:0000256" key="4">
    <source>
        <dbReference type="ARBA" id="ARBA00013044"/>
    </source>
</evidence>
<comment type="caution">
    <text evidence="11">The sequence shown here is derived from an EMBL/GenBank/DDBJ whole genome shotgun (WGS) entry which is preliminary data.</text>
</comment>
<dbReference type="Proteomes" id="UP000242525">
    <property type="component" value="Unassembled WGS sequence"/>
</dbReference>
<gene>
    <name evidence="11" type="ORF">BN980_GECA11s02650g</name>
</gene>
<evidence type="ECO:0000256" key="1">
    <source>
        <dbReference type="ARBA" id="ARBA00004496"/>
    </source>
</evidence>
<feature type="compositionally biased region" description="Polar residues" evidence="9">
    <location>
        <begin position="1157"/>
        <end position="1169"/>
    </location>
</feature>
<evidence type="ECO:0000256" key="3">
    <source>
        <dbReference type="ARBA" id="ARBA00009678"/>
    </source>
</evidence>
<accession>A0A0J9XDV3</accession>
<dbReference type="PANTHER" id="PTHR11200:SF257">
    <property type="entry name" value="PHOSPHOINOSITIDE 5-PHOSPHATASE"/>
    <property type="match status" value="1"/>
</dbReference>
<reference evidence="11" key="1">
    <citation type="submission" date="2014-03" db="EMBL/GenBank/DDBJ databases">
        <authorList>
            <person name="Casaregola S."/>
        </authorList>
    </citation>
    <scope>NUCLEOTIDE SEQUENCE [LARGE SCALE GENOMIC DNA]</scope>
    <source>
        <strain evidence="11">CLIB 918</strain>
    </source>
</reference>
<keyword evidence="12" id="KW-1185">Reference proteome</keyword>
<dbReference type="Pfam" id="PF22669">
    <property type="entry name" value="Exo_endo_phos2"/>
    <property type="match status" value="1"/>
</dbReference>
<evidence type="ECO:0000256" key="7">
    <source>
        <dbReference type="ARBA" id="ARBA00022801"/>
    </source>
</evidence>
<feature type="region of interest" description="Disordered" evidence="9">
    <location>
        <begin position="960"/>
        <end position="1199"/>
    </location>
</feature>
<evidence type="ECO:0000256" key="2">
    <source>
        <dbReference type="ARBA" id="ARBA00008943"/>
    </source>
</evidence>
<dbReference type="PROSITE" id="PS50275">
    <property type="entry name" value="SAC"/>
    <property type="match status" value="1"/>
</dbReference>
<dbReference type="GO" id="GO:0046856">
    <property type="term" value="P:phosphatidylinositol dephosphorylation"/>
    <property type="evidence" value="ECO:0007669"/>
    <property type="project" value="InterPro"/>
</dbReference>
<protein>
    <recommendedName>
        <fullName evidence="4">phosphoinositide 5-phosphatase</fullName>
        <ecNumber evidence="4">3.1.3.36</ecNumber>
    </recommendedName>
</protein>
<keyword evidence="8" id="KW-0653">Protein transport</keyword>
<evidence type="ECO:0000256" key="5">
    <source>
        <dbReference type="ARBA" id="ARBA00022448"/>
    </source>
</evidence>
<dbReference type="Pfam" id="PF02383">
    <property type="entry name" value="Syja_N"/>
    <property type="match status" value="1"/>
</dbReference>
<evidence type="ECO:0000256" key="6">
    <source>
        <dbReference type="ARBA" id="ARBA00022490"/>
    </source>
</evidence>